<proteinExistence type="predicted"/>
<dbReference type="Proteomes" id="UP001342826">
    <property type="component" value="Unassembled WGS sequence"/>
</dbReference>
<reference evidence="1 2" key="1">
    <citation type="submission" date="2023-03" db="EMBL/GenBank/DDBJ databases">
        <title>Bacillus Genome Sequencing.</title>
        <authorList>
            <person name="Dunlap C."/>
        </authorList>
    </citation>
    <scope>NUCLEOTIDE SEQUENCE [LARGE SCALE GENOMIC DNA]</scope>
    <source>
        <strain evidence="1 2">NRS-1717</strain>
    </source>
</reference>
<evidence type="ECO:0000313" key="2">
    <source>
        <dbReference type="Proteomes" id="UP001342826"/>
    </source>
</evidence>
<dbReference type="RefSeq" id="WP_066224369.1">
    <property type="nucleotide sequence ID" value="NZ_JARTFS010000002.1"/>
</dbReference>
<evidence type="ECO:0008006" key="3">
    <source>
        <dbReference type="Google" id="ProtNLM"/>
    </source>
</evidence>
<sequence length="81" mass="9151">MPQSAKIPIEMILVNSDGKELEDVALDSILEVDGLRYAALFVAEEMTFAQMVIDKDGITHIHDIKNDDEFKKVQSIYNARI</sequence>
<protein>
    <recommendedName>
        <fullName evidence="3">DUF1292 domain-containing protein</fullName>
    </recommendedName>
</protein>
<dbReference type="GeneID" id="301139205"/>
<gene>
    <name evidence="1" type="ORF">P9271_02920</name>
</gene>
<keyword evidence="2" id="KW-1185">Reference proteome</keyword>
<evidence type="ECO:0000313" key="1">
    <source>
        <dbReference type="EMBL" id="MED4400311.1"/>
    </source>
</evidence>
<name>A0ABU6NT37_9BACI</name>
<dbReference type="EMBL" id="JARTFS010000002">
    <property type="protein sequence ID" value="MED4400311.1"/>
    <property type="molecule type" value="Genomic_DNA"/>
</dbReference>
<organism evidence="1 2">
    <name type="scientific">Metabacillus fastidiosus</name>
    <dbReference type="NCBI Taxonomy" id="1458"/>
    <lineage>
        <taxon>Bacteria</taxon>
        <taxon>Bacillati</taxon>
        <taxon>Bacillota</taxon>
        <taxon>Bacilli</taxon>
        <taxon>Bacillales</taxon>
        <taxon>Bacillaceae</taxon>
        <taxon>Metabacillus</taxon>
    </lineage>
</organism>
<comment type="caution">
    <text evidence="1">The sequence shown here is derived from an EMBL/GenBank/DDBJ whole genome shotgun (WGS) entry which is preliminary data.</text>
</comment>
<accession>A0ABU6NT37</accession>